<sequence>MSSWGWGVRGIVTVAGECSPTTWQANASLAPNRSVERTPVPRISRDTDIYPISLRELEVLRVEDITPAMRRVTFGGAGLLAHTRDGEPVPALVSDGFDDDVRLILPDPETGDRPYPKSLGDGRLDWNEQVNDLFRTYTVRTWTPDAGEYGELAIDFARHGAGLAEGWSASASAGDRVFIAGPKNCGAHPSHTDWLLLVGDETALPAIGRCLENCPAGHPVVAVVEVPTRADIQDIDCAADLDMHWVVRDEGGDFTEELLTHVRGGGKLPEGTPFLWAAGEAGRLKTVRTLAKKMGVPREHVEIVGYWRRNNAVAEGAAAGSAGTSSISPLMELYEMAEIAPGLALRSAAELGLFEAVDAASTASTASAASAATPTVADVAPAVGVEAGVLLRFLRYLESLKLVTLTAPEGDELSGGDAAALTGVGLTPLGQELSDPEGPVSRLTGPDALRPLSWLHLTEGLRSAAPVTVGSTGSTWEQLRAGDPGIVENLADAEATRAQWVAPALAQGFGQLSARLNGGEGLKSVAVAGAGEGTSSAVYADELLRHHDDLYVVVLDTGAGTDRLIAELGEARRDRVTVVAWDRETTPDVHAGAVLVVDPYALVAPEKVPGLLESAAGIAPRVVVVTRLLAESGDEDHDYEEDLTRLLLEGRSLPTKRDLSRAVSAAGLTGVADLPVGWGTHAVVALKV</sequence>
<dbReference type="Gene3D" id="1.10.10.10">
    <property type="entry name" value="Winged helix-like DNA-binding domain superfamily/Winged helix DNA-binding domain"/>
    <property type="match status" value="1"/>
</dbReference>
<protein>
    <submittedName>
        <fullName evidence="2">Siderophore-interacting protein</fullName>
    </submittedName>
</protein>
<dbReference type="Gene3D" id="3.40.50.80">
    <property type="entry name" value="Nucleotide-binding domain of ferredoxin-NADP reductase (FNR) module"/>
    <property type="match status" value="1"/>
</dbReference>
<dbReference type="InterPro" id="IPR007037">
    <property type="entry name" value="SIP_rossman_dom"/>
</dbReference>
<name>G0HFF7_CORVD</name>
<dbReference type="PANTHER" id="PTHR30157">
    <property type="entry name" value="FERRIC REDUCTASE, NADPH-DEPENDENT"/>
    <property type="match status" value="1"/>
</dbReference>
<dbReference type="InterPro" id="IPR039261">
    <property type="entry name" value="FNR_nucleotide-bd"/>
</dbReference>
<proteinExistence type="predicted"/>
<dbReference type="HOGENOM" id="CLU_031373_0_0_11"/>
<dbReference type="CDD" id="cd06193">
    <property type="entry name" value="siderophore_interacting"/>
    <property type="match status" value="1"/>
</dbReference>
<dbReference type="KEGG" id="cva:CVAR_2501"/>
<dbReference type="Proteomes" id="UP000006659">
    <property type="component" value="Chromosome"/>
</dbReference>
<evidence type="ECO:0000259" key="1">
    <source>
        <dbReference type="PROSITE" id="PS51384"/>
    </source>
</evidence>
<dbReference type="InterPro" id="IPR029063">
    <property type="entry name" value="SAM-dependent_MTases_sf"/>
</dbReference>
<accession>G0HFF7</accession>
<dbReference type="Pfam" id="PF08021">
    <property type="entry name" value="FAD_binding_9"/>
    <property type="match status" value="1"/>
</dbReference>
<organism evidence="2 3">
    <name type="scientific">Corynebacterium variabile (strain DSM 44702 / CIP 107183 / JCM 12073 / NCIMB 30131)</name>
    <name type="common">Corynebacterium mooreparkense</name>
    <dbReference type="NCBI Taxonomy" id="858619"/>
    <lineage>
        <taxon>Bacteria</taxon>
        <taxon>Bacillati</taxon>
        <taxon>Actinomycetota</taxon>
        <taxon>Actinomycetes</taxon>
        <taxon>Mycobacteriales</taxon>
        <taxon>Corynebacteriaceae</taxon>
        <taxon>Corynebacterium</taxon>
    </lineage>
</organism>
<dbReference type="PROSITE" id="PS51384">
    <property type="entry name" value="FAD_FR"/>
    <property type="match status" value="1"/>
</dbReference>
<dbReference type="AlphaFoldDB" id="G0HFF7"/>
<dbReference type="Gene3D" id="3.40.50.150">
    <property type="entry name" value="Vaccinia Virus protein VP39"/>
    <property type="match status" value="1"/>
</dbReference>
<dbReference type="InterPro" id="IPR036388">
    <property type="entry name" value="WH-like_DNA-bd_sf"/>
</dbReference>
<reference evidence="2 3" key="1">
    <citation type="journal article" date="2011" name="BMC Genomics">
        <title>Complete genome sequence of Corynebacterium variabile DSM 44702 isolated from the surface of smear-ripened cheeses and insights into cheese ripening and flavor generation.</title>
        <authorList>
            <person name="Schroeder J."/>
            <person name="Maus I."/>
            <person name="Trost E."/>
            <person name="Tauch A."/>
        </authorList>
    </citation>
    <scope>NUCLEOTIDE SEQUENCE [LARGE SCALE GENOMIC DNA]</scope>
    <source>
        <strain evidence="3">DSM 44702 / JCM 12073 / NCIMB 30131</strain>
    </source>
</reference>
<dbReference type="Gene3D" id="2.40.30.10">
    <property type="entry name" value="Translation factors"/>
    <property type="match status" value="1"/>
</dbReference>
<dbReference type="Pfam" id="PF04954">
    <property type="entry name" value="SIP"/>
    <property type="match status" value="1"/>
</dbReference>
<dbReference type="STRING" id="858619.CVAR_2501"/>
<evidence type="ECO:0000313" key="3">
    <source>
        <dbReference type="Proteomes" id="UP000006659"/>
    </source>
</evidence>
<dbReference type="PANTHER" id="PTHR30157:SF0">
    <property type="entry name" value="NADPH-DEPENDENT FERRIC-CHELATE REDUCTASE"/>
    <property type="match status" value="1"/>
</dbReference>
<dbReference type="EMBL" id="CP002917">
    <property type="protein sequence ID" value="AEK37846.1"/>
    <property type="molecule type" value="Genomic_DNA"/>
</dbReference>
<dbReference type="InterPro" id="IPR017927">
    <property type="entry name" value="FAD-bd_FR_type"/>
</dbReference>
<evidence type="ECO:0000313" key="2">
    <source>
        <dbReference type="EMBL" id="AEK37846.1"/>
    </source>
</evidence>
<dbReference type="InterPro" id="IPR039374">
    <property type="entry name" value="SIP_fam"/>
</dbReference>
<dbReference type="InterPro" id="IPR013113">
    <property type="entry name" value="SIP_FAD-bd"/>
</dbReference>
<feature type="domain" description="FAD-binding FR-type" evidence="1">
    <location>
        <begin position="52"/>
        <end position="189"/>
    </location>
</feature>
<dbReference type="eggNOG" id="COG2375">
    <property type="taxonomic scope" value="Bacteria"/>
</dbReference>
<gene>
    <name evidence="2" type="primary">siiE</name>
    <name evidence="2" type="ordered locus">CVAR_2501</name>
</gene>
<dbReference type="GO" id="GO:0016491">
    <property type="term" value="F:oxidoreductase activity"/>
    <property type="evidence" value="ECO:0007669"/>
    <property type="project" value="InterPro"/>
</dbReference>